<dbReference type="GO" id="GO:0005886">
    <property type="term" value="C:plasma membrane"/>
    <property type="evidence" value="ECO:0007669"/>
    <property type="project" value="UniProtKB-SubCell"/>
</dbReference>
<evidence type="ECO:0000256" key="7">
    <source>
        <dbReference type="ARBA" id="ARBA00022989"/>
    </source>
</evidence>
<evidence type="ECO:0000256" key="3">
    <source>
        <dbReference type="ARBA" id="ARBA00022448"/>
    </source>
</evidence>
<protein>
    <recommendedName>
        <fullName evidence="10">Protein-export membrane protein SecG</fullName>
    </recommendedName>
</protein>
<dbReference type="RefSeq" id="WP_037360543.1">
    <property type="nucleotide sequence ID" value="NZ_BHZF01000006.1"/>
</dbReference>
<dbReference type="Proteomes" id="UP000253517">
    <property type="component" value="Unassembled WGS sequence"/>
</dbReference>
<evidence type="ECO:0000256" key="2">
    <source>
        <dbReference type="ARBA" id="ARBA00008445"/>
    </source>
</evidence>
<comment type="function">
    <text evidence="10">Involved in protein export. Participates in an early event of protein translocation.</text>
</comment>
<sequence>MLTFLVVLTVLVCILLIVVVMVQNPKGGGLSSAFGSSTTNLFGGVQKSTDFLDKATWTLSIILVVLVLMINISTGINDEDTEVKSQITEAVDLPVQAPASGPEQNP</sequence>
<organism evidence="11 12">
    <name type="scientific">Schleiferia thermophila</name>
    <dbReference type="NCBI Taxonomy" id="884107"/>
    <lineage>
        <taxon>Bacteria</taxon>
        <taxon>Pseudomonadati</taxon>
        <taxon>Bacteroidota</taxon>
        <taxon>Flavobacteriia</taxon>
        <taxon>Flavobacteriales</taxon>
        <taxon>Schleiferiaceae</taxon>
        <taxon>Schleiferia</taxon>
    </lineage>
</organism>
<evidence type="ECO:0000256" key="5">
    <source>
        <dbReference type="ARBA" id="ARBA00022692"/>
    </source>
</evidence>
<proteinExistence type="inferred from homology"/>
<dbReference type="PANTHER" id="PTHR34182:SF1">
    <property type="entry name" value="PROTEIN-EXPORT MEMBRANE PROTEIN SECG"/>
    <property type="match status" value="1"/>
</dbReference>
<dbReference type="NCBIfam" id="TIGR00810">
    <property type="entry name" value="secG"/>
    <property type="match status" value="1"/>
</dbReference>
<dbReference type="GO" id="GO:0065002">
    <property type="term" value="P:intracellular protein transmembrane transport"/>
    <property type="evidence" value="ECO:0007669"/>
    <property type="project" value="TreeGrafter"/>
</dbReference>
<evidence type="ECO:0000256" key="4">
    <source>
        <dbReference type="ARBA" id="ARBA00022475"/>
    </source>
</evidence>
<dbReference type="EMBL" id="QPJS01000004">
    <property type="protein sequence ID" value="RCX02290.1"/>
    <property type="molecule type" value="Genomic_DNA"/>
</dbReference>
<reference evidence="11 12" key="1">
    <citation type="submission" date="2018-07" db="EMBL/GenBank/DDBJ databases">
        <title>Genomic Encyclopedia of Type Strains, Phase IV (KMG-IV): sequencing the most valuable type-strain genomes for metagenomic binning, comparative biology and taxonomic classification.</title>
        <authorList>
            <person name="Goeker M."/>
        </authorList>
    </citation>
    <scope>NUCLEOTIDE SEQUENCE [LARGE SCALE GENOMIC DNA]</scope>
    <source>
        <strain evidence="11 12">DSM 21410</strain>
    </source>
</reference>
<dbReference type="GO" id="GO:0015450">
    <property type="term" value="F:protein-transporting ATPase activity"/>
    <property type="evidence" value="ECO:0007669"/>
    <property type="project" value="UniProtKB-UniRule"/>
</dbReference>
<evidence type="ECO:0000313" key="11">
    <source>
        <dbReference type="EMBL" id="RCX02290.1"/>
    </source>
</evidence>
<comment type="caution">
    <text evidence="11">The sequence shown here is derived from an EMBL/GenBank/DDBJ whole genome shotgun (WGS) entry which is preliminary data.</text>
</comment>
<keyword evidence="6 10" id="KW-0653">Protein transport</keyword>
<dbReference type="GO" id="GO:0043952">
    <property type="term" value="P:protein transport by the Sec complex"/>
    <property type="evidence" value="ECO:0007669"/>
    <property type="project" value="TreeGrafter"/>
</dbReference>
<accession>A0A368ZZ42</accession>
<evidence type="ECO:0000256" key="9">
    <source>
        <dbReference type="ARBA" id="ARBA00023136"/>
    </source>
</evidence>
<keyword evidence="3 10" id="KW-0813">Transport</keyword>
<comment type="similarity">
    <text evidence="2 10">Belongs to the SecG family.</text>
</comment>
<dbReference type="AlphaFoldDB" id="A0A368ZZ42"/>
<name>A0A368ZZ42_9FLAO</name>
<evidence type="ECO:0000256" key="10">
    <source>
        <dbReference type="RuleBase" id="RU365087"/>
    </source>
</evidence>
<evidence type="ECO:0000256" key="6">
    <source>
        <dbReference type="ARBA" id="ARBA00022927"/>
    </source>
</evidence>
<dbReference type="Pfam" id="PF03840">
    <property type="entry name" value="SecG"/>
    <property type="match status" value="1"/>
</dbReference>
<keyword evidence="5 10" id="KW-0812">Transmembrane</keyword>
<feature type="transmembrane region" description="Helical" evidence="10">
    <location>
        <begin position="55"/>
        <end position="76"/>
    </location>
</feature>
<keyword evidence="12" id="KW-1185">Reference proteome</keyword>
<comment type="caution">
    <text evidence="10">Lacks conserved residue(s) required for the propagation of feature annotation.</text>
</comment>
<gene>
    <name evidence="11" type="ORF">DES35_10449</name>
</gene>
<evidence type="ECO:0000313" key="12">
    <source>
        <dbReference type="Proteomes" id="UP000253517"/>
    </source>
</evidence>
<comment type="subcellular location">
    <subcellularLocation>
        <location evidence="1 10">Cell membrane</location>
        <topology evidence="1 10">Multi-pass membrane protein</topology>
    </subcellularLocation>
</comment>
<keyword evidence="7 10" id="KW-1133">Transmembrane helix</keyword>
<dbReference type="InterPro" id="IPR004692">
    <property type="entry name" value="SecG"/>
</dbReference>
<keyword evidence="9 10" id="KW-0472">Membrane</keyword>
<dbReference type="GO" id="GO:0009306">
    <property type="term" value="P:protein secretion"/>
    <property type="evidence" value="ECO:0007669"/>
    <property type="project" value="UniProtKB-UniRule"/>
</dbReference>
<keyword evidence="4 10" id="KW-1003">Cell membrane</keyword>
<evidence type="ECO:0000256" key="1">
    <source>
        <dbReference type="ARBA" id="ARBA00004651"/>
    </source>
</evidence>
<evidence type="ECO:0000256" key="8">
    <source>
        <dbReference type="ARBA" id="ARBA00023010"/>
    </source>
</evidence>
<dbReference type="PANTHER" id="PTHR34182">
    <property type="entry name" value="PROTEIN-EXPORT MEMBRANE PROTEIN SECG"/>
    <property type="match status" value="1"/>
</dbReference>
<keyword evidence="8 10" id="KW-0811">Translocation</keyword>
<dbReference type="PRINTS" id="PR01651">
    <property type="entry name" value="SECGEXPORT"/>
</dbReference>